<reference evidence="1 2" key="1">
    <citation type="journal article" date="2011" name="PLoS Pathog.">
        <title>Dynamic evolution of pathogenicity revealed by sequencing and comparative genomics of 19 Pseudomonas syringae isolates.</title>
        <authorList>
            <person name="Baltrus D.A."/>
            <person name="Nishimura M.T."/>
            <person name="Romanchuk A."/>
            <person name="Chang J.H."/>
            <person name="Mukhtar M.S."/>
            <person name="Cherkis K."/>
            <person name="Roach J."/>
            <person name="Grant S.R."/>
            <person name="Jones C.D."/>
            <person name="Dangl J.L."/>
        </authorList>
    </citation>
    <scope>NUCLEOTIDE SEQUENCE [LARGE SCALE GENOMIC DNA]</scope>
    <source>
        <strain evidence="2">M301072PT</strain>
    </source>
</reference>
<dbReference type="Proteomes" id="UP000004471">
    <property type="component" value="Unassembled WGS sequence"/>
</dbReference>
<protein>
    <submittedName>
        <fullName evidence="1">Amino acid adenylation</fullName>
    </submittedName>
</protein>
<dbReference type="AlphaFoldDB" id="F3FWT7"/>
<gene>
    <name evidence="1" type="ORF">PSYJA_39255</name>
</gene>
<evidence type="ECO:0000313" key="2">
    <source>
        <dbReference type="Proteomes" id="UP000004471"/>
    </source>
</evidence>
<proteinExistence type="predicted"/>
<dbReference type="EMBL" id="AEAH01002775">
    <property type="protein sequence ID" value="EGH34679.1"/>
    <property type="molecule type" value="Genomic_DNA"/>
</dbReference>
<organism evidence="1 2">
    <name type="scientific">Pseudomonas syringae pv. japonica str. M301072</name>
    <dbReference type="NCBI Taxonomy" id="629262"/>
    <lineage>
        <taxon>Bacteria</taxon>
        <taxon>Pseudomonadati</taxon>
        <taxon>Pseudomonadota</taxon>
        <taxon>Gammaproteobacteria</taxon>
        <taxon>Pseudomonadales</taxon>
        <taxon>Pseudomonadaceae</taxon>
        <taxon>Pseudomonas</taxon>
        <taxon>Pseudomonas syringae</taxon>
    </lineage>
</organism>
<sequence>SLIGRMRQIGLSADVRILFGQPTLAALAAAVGKSSEIIVPANLIPTGCEHITPEMLPLADLAQDSIDHIVACVPGGAANVQ</sequence>
<feature type="non-terminal residue" evidence="1">
    <location>
        <position position="1"/>
    </location>
</feature>
<dbReference type="HOGENOM" id="CLU_2728375_0_0_6"/>
<comment type="caution">
    <text evidence="1">The sequence shown here is derived from an EMBL/GenBank/DDBJ whole genome shotgun (WGS) entry which is preliminary data.</text>
</comment>
<evidence type="ECO:0000313" key="1">
    <source>
        <dbReference type="EMBL" id="EGH34679.1"/>
    </source>
</evidence>
<accession>F3FWT7</accession>
<name>F3FWT7_PSESX</name>
<feature type="non-terminal residue" evidence="1">
    <location>
        <position position="81"/>
    </location>
</feature>